<sequence>MEITVVTLVEKQMSPWKGNLPRLPIDVKYSATGTKSIGTPTGDSRIDGEGYERELGWMGTRGFEDFMAKLDDKVVMEVLVRCWSDGDVVVSHGRA</sequence>
<reference evidence="1" key="1">
    <citation type="journal article" date="2022" name="Int. J. Mol. Sci.">
        <title>Draft Genome of Tanacetum Coccineum: Genomic Comparison of Closely Related Tanacetum-Family Plants.</title>
        <authorList>
            <person name="Yamashiro T."/>
            <person name="Shiraishi A."/>
            <person name="Nakayama K."/>
            <person name="Satake H."/>
        </authorList>
    </citation>
    <scope>NUCLEOTIDE SEQUENCE</scope>
</reference>
<reference evidence="1" key="2">
    <citation type="submission" date="2022-01" db="EMBL/GenBank/DDBJ databases">
        <authorList>
            <person name="Yamashiro T."/>
            <person name="Shiraishi A."/>
            <person name="Satake H."/>
            <person name="Nakayama K."/>
        </authorList>
    </citation>
    <scope>NUCLEOTIDE SEQUENCE</scope>
</reference>
<dbReference type="EMBL" id="BQNB010010508">
    <property type="protein sequence ID" value="GJS78225.1"/>
    <property type="molecule type" value="Genomic_DNA"/>
</dbReference>
<protein>
    <submittedName>
        <fullName evidence="1">Uncharacterized protein</fullName>
    </submittedName>
</protein>
<dbReference type="Proteomes" id="UP001151760">
    <property type="component" value="Unassembled WGS sequence"/>
</dbReference>
<keyword evidence="2" id="KW-1185">Reference proteome</keyword>
<comment type="caution">
    <text evidence="1">The sequence shown here is derived from an EMBL/GenBank/DDBJ whole genome shotgun (WGS) entry which is preliminary data.</text>
</comment>
<name>A0ABQ4YKS4_9ASTR</name>
<evidence type="ECO:0000313" key="2">
    <source>
        <dbReference type="Proteomes" id="UP001151760"/>
    </source>
</evidence>
<gene>
    <name evidence="1" type="ORF">Tco_0728106</name>
</gene>
<organism evidence="1 2">
    <name type="scientific">Tanacetum coccineum</name>
    <dbReference type="NCBI Taxonomy" id="301880"/>
    <lineage>
        <taxon>Eukaryota</taxon>
        <taxon>Viridiplantae</taxon>
        <taxon>Streptophyta</taxon>
        <taxon>Embryophyta</taxon>
        <taxon>Tracheophyta</taxon>
        <taxon>Spermatophyta</taxon>
        <taxon>Magnoliopsida</taxon>
        <taxon>eudicotyledons</taxon>
        <taxon>Gunneridae</taxon>
        <taxon>Pentapetalae</taxon>
        <taxon>asterids</taxon>
        <taxon>campanulids</taxon>
        <taxon>Asterales</taxon>
        <taxon>Asteraceae</taxon>
        <taxon>Asteroideae</taxon>
        <taxon>Anthemideae</taxon>
        <taxon>Anthemidinae</taxon>
        <taxon>Tanacetum</taxon>
    </lineage>
</organism>
<evidence type="ECO:0000313" key="1">
    <source>
        <dbReference type="EMBL" id="GJS78225.1"/>
    </source>
</evidence>
<proteinExistence type="predicted"/>
<accession>A0ABQ4YKS4</accession>